<proteinExistence type="predicted"/>
<protein>
    <submittedName>
        <fullName evidence="2">Uncharacterized protein</fullName>
    </submittedName>
</protein>
<evidence type="ECO:0000313" key="2">
    <source>
        <dbReference type="EMBL" id="OAE19843.1"/>
    </source>
</evidence>
<dbReference type="EMBL" id="LVLJ01003745">
    <property type="protein sequence ID" value="OAE19843.1"/>
    <property type="molecule type" value="Genomic_DNA"/>
</dbReference>
<keyword evidence="3" id="KW-1185">Reference proteome</keyword>
<dbReference type="AlphaFoldDB" id="A0A176VHE6"/>
<accession>A0A176VHE6</accession>
<dbReference type="Proteomes" id="UP000077202">
    <property type="component" value="Unassembled WGS sequence"/>
</dbReference>
<organism evidence="2 3">
    <name type="scientific">Marchantia polymorpha subsp. ruderalis</name>
    <dbReference type="NCBI Taxonomy" id="1480154"/>
    <lineage>
        <taxon>Eukaryota</taxon>
        <taxon>Viridiplantae</taxon>
        <taxon>Streptophyta</taxon>
        <taxon>Embryophyta</taxon>
        <taxon>Marchantiophyta</taxon>
        <taxon>Marchantiopsida</taxon>
        <taxon>Marchantiidae</taxon>
        <taxon>Marchantiales</taxon>
        <taxon>Marchantiaceae</taxon>
        <taxon>Marchantia</taxon>
    </lineage>
</organism>
<evidence type="ECO:0000256" key="1">
    <source>
        <dbReference type="SAM" id="MobiDB-lite"/>
    </source>
</evidence>
<gene>
    <name evidence="2" type="ORF">AXG93_291s1240</name>
</gene>
<feature type="compositionally biased region" description="Basic and acidic residues" evidence="1">
    <location>
        <begin position="16"/>
        <end position="26"/>
    </location>
</feature>
<feature type="region of interest" description="Disordered" evidence="1">
    <location>
        <begin position="1"/>
        <end position="27"/>
    </location>
</feature>
<evidence type="ECO:0000313" key="3">
    <source>
        <dbReference type="Proteomes" id="UP000077202"/>
    </source>
</evidence>
<sequence length="182" mass="20153">MLAGDRFSPETDSVTDSDRSPSEREPCLQSFRGKARIKVRQIGIARRSWSVDSRGVKLSRSGWLLRLKVPCPLFCVPQEMGNGRHLLQIEVQTEYGPLVRPTLPMAAPLESMAASSTRSPVCHHQPVSSFGVAMGDTGVGMLTEFAPCARQLWAQESEVEIQTVKQARLGARFVDVQFINEL</sequence>
<comment type="caution">
    <text evidence="2">The sequence shown here is derived from an EMBL/GenBank/DDBJ whole genome shotgun (WGS) entry which is preliminary data.</text>
</comment>
<name>A0A176VHE6_MARPO</name>
<reference evidence="2" key="1">
    <citation type="submission" date="2016-03" db="EMBL/GenBank/DDBJ databases">
        <title>Mechanisms controlling the formation of the plant cell surface in tip-growing cells are functionally conserved among land plants.</title>
        <authorList>
            <person name="Honkanen S."/>
            <person name="Jones V.A."/>
            <person name="Morieri G."/>
            <person name="Champion C."/>
            <person name="Hetherington A.J."/>
            <person name="Kelly S."/>
            <person name="Saint-Marcoux D."/>
            <person name="Proust H."/>
            <person name="Prescott H."/>
            <person name="Dolan L."/>
        </authorList>
    </citation>
    <scope>NUCLEOTIDE SEQUENCE [LARGE SCALE GENOMIC DNA]</scope>
    <source>
        <tissue evidence="2">Whole gametophyte</tissue>
    </source>
</reference>